<reference evidence="19 20" key="1">
    <citation type="journal article" date="2012" name="J. Bacteriol.">
        <title>Genome Sequence of the Filamentous Bacterium Fibrisoma limi BUZ 3T.</title>
        <authorList>
            <person name="Filippini M."/>
            <person name="Qi W."/>
            <person name="Jaenicke S."/>
            <person name="Goesmann A."/>
            <person name="Smits T.H."/>
            <person name="Bagheri H.C."/>
        </authorList>
    </citation>
    <scope>NUCLEOTIDE SEQUENCE [LARGE SCALE GENOMIC DNA]</scope>
    <source>
        <strain evidence="20">BUZ 3T</strain>
    </source>
</reference>
<evidence type="ECO:0000256" key="12">
    <source>
        <dbReference type="HAMAP-Rule" id="MF_01024"/>
    </source>
</evidence>
<feature type="binding site" evidence="12 15">
    <location>
        <position position="206"/>
    </location>
    <ligand>
        <name>NAD(+)</name>
        <dbReference type="ChEBI" id="CHEBI:57540"/>
    </ligand>
</feature>
<dbReference type="Proteomes" id="UP000009309">
    <property type="component" value="Unassembled WGS sequence"/>
</dbReference>
<keyword evidence="6 12" id="KW-0479">Metal-binding</keyword>
<comment type="caution">
    <text evidence="19">The sequence shown here is derived from an EMBL/GenBank/DDBJ whole genome shotgun (WGS) entry which is preliminary data.</text>
</comment>
<dbReference type="PRINTS" id="PR00083">
    <property type="entry name" value="HOLDHDRGNASE"/>
</dbReference>
<comment type="similarity">
    <text evidence="3 12 13 18">Belongs to the histidinol dehydrogenase family.</text>
</comment>
<dbReference type="PROSITE" id="PS00611">
    <property type="entry name" value="HISOL_DEHYDROGENASE"/>
    <property type="match status" value="1"/>
</dbReference>
<feature type="active site" description="Proton acceptor" evidence="12 14">
    <location>
        <position position="320"/>
    </location>
</feature>
<evidence type="ECO:0000256" key="17">
    <source>
        <dbReference type="PIRSR" id="PIRSR000099-4"/>
    </source>
</evidence>
<dbReference type="CDD" id="cd06572">
    <property type="entry name" value="Histidinol_dh"/>
    <property type="match status" value="1"/>
</dbReference>
<evidence type="ECO:0000256" key="1">
    <source>
        <dbReference type="ARBA" id="ARBA00003850"/>
    </source>
</evidence>
<keyword evidence="20" id="KW-1185">Reference proteome</keyword>
<dbReference type="OrthoDB" id="9805269at2"/>
<feature type="binding site" evidence="12 16">
    <location>
        <position position="252"/>
    </location>
    <ligand>
        <name>substrate</name>
    </ligand>
</feature>
<dbReference type="STRING" id="1185876.BN8_02387"/>
<dbReference type="Pfam" id="PF00815">
    <property type="entry name" value="Histidinol_dh"/>
    <property type="match status" value="1"/>
</dbReference>
<dbReference type="PANTHER" id="PTHR21256">
    <property type="entry name" value="HISTIDINOL DEHYDROGENASE HDH"/>
    <property type="match status" value="1"/>
</dbReference>
<feature type="binding site" evidence="12 16">
    <location>
        <position position="320"/>
    </location>
    <ligand>
        <name>substrate</name>
    </ligand>
</feature>
<evidence type="ECO:0000256" key="11">
    <source>
        <dbReference type="ARBA" id="ARBA00049489"/>
    </source>
</evidence>
<feature type="active site" description="Proton acceptor" evidence="12 14">
    <location>
        <position position="319"/>
    </location>
</feature>
<name>I2GHC7_9BACT</name>
<keyword evidence="7 12" id="KW-0862">Zinc</keyword>
<dbReference type="UniPathway" id="UPA00031">
    <property type="reaction ID" value="UER00014"/>
</dbReference>
<comment type="pathway">
    <text evidence="2 12">Amino-acid biosynthesis; L-histidine biosynthesis; L-histidine from 5-phospho-alpha-D-ribose 1-diphosphate: step 9/9.</text>
</comment>
<evidence type="ECO:0000256" key="9">
    <source>
        <dbReference type="ARBA" id="ARBA00023027"/>
    </source>
</evidence>
<dbReference type="GO" id="GO:0008270">
    <property type="term" value="F:zinc ion binding"/>
    <property type="evidence" value="ECO:0007669"/>
    <property type="project" value="UniProtKB-UniRule"/>
</dbReference>
<feature type="binding site" evidence="12 17">
    <location>
        <position position="255"/>
    </location>
    <ligand>
        <name>Zn(2+)</name>
        <dbReference type="ChEBI" id="CHEBI:29105"/>
    </ligand>
</feature>
<dbReference type="Gene3D" id="1.20.5.1300">
    <property type="match status" value="1"/>
</dbReference>
<gene>
    <name evidence="12" type="primary">hisD</name>
    <name evidence="19" type="ORF">BN8_02387</name>
</gene>
<comment type="cofactor">
    <cofactor evidence="12 17">
        <name>Zn(2+)</name>
        <dbReference type="ChEBI" id="CHEBI:29105"/>
    </cofactor>
    <text evidence="12 17">Binds 1 zinc ion per subunit.</text>
</comment>
<dbReference type="PIRSF" id="PIRSF000099">
    <property type="entry name" value="Histidinol_dh"/>
    <property type="match status" value="1"/>
</dbReference>
<evidence type="ECO:0000256" key="6">
    <source>
        <dbReference type="ARBA" id="ARBA00022723"/>
    </source>
</evidence>
<dbReference type="FunFam" id="1.20.5.1300:FF:000002">
    <property type="entry name" value="Histidinol dehydrogenase, chloroplastic"/>
    <property type="match status" value="1"/>
</dbReference>
<protein>
    <recommendedName>
        <fullName evidence="4 12">Histidinol dehydrogenase</fullName>
        <shortName evidence="12">HDH</shortName>
        <ecNumber evidence="4 12">1.1.1.23</ecNumber>
    </recommendedName>
</protein>
<evidence type="ECO:0000256" key="4">
    <source>
        <dbReference type="ARBA" id="ARBA00012965"/>
    </source>
</evidence>
<dbReference type="HAMAP" id="MF_01024">
    <property type="entry name" value="HisD"/>
    <property type="match status" value="1"/>
</dbReference>
<dbReference type="PANTHER" id="PTHR21256:SF2">
    <property type="entry name" value="HISTIDINE BIOSYNTHESIS TRIFUNCTIONAL PROTEIN"/>
    <property type="match status" value="1"/>
</dbReference>
<keyword evidence="10 12" id="KW-0368">Histidine biosynthesis</keyword>
<evidence type="ECO:0000313" key="19">
    <source>
        <dbReference type="EMBL" id="CCH53302.1"/>
    </source>
</evidence>
<evidence type="ECO:0000256" key="18">
    <source>
        <dbReference type="RuleBase" id="RU004175"/>
    </source>
</evidence>
<organism evidence="19 20">
    <name type="scientific">Fibrisoma limi BUZ 3</name>
    <dbReference type="NCBI Taxonomy" id="1185876"/>
    <lineage>
        <taxon>Bacteria</taxon>
        <taxon>Pseudomonadati</taxon>
        <taxon>Bacteroidota</taxon>
        <taxon>Cytophagia</taxon>
        <taxon>Cytophagales</taxon>
        <taxon>Spirosomataceae</taxon>
        <taxon>Fibrisoma</taxon>
    </lineage>
</organism>
<dbReference type="FunFam" id="3.40.50.1980:FF:000002">
    <property type="entry name" value="Histidinol dehydrogenase, chloroplastic"/>
    <property type="match status" value="1"/>
</dbReference>
<evidence type="ECO:0000256" key="16">
    <source>
        <dbReference type="PIRSR" id="PIRSR000099-3"/>
    </source>
</evidence>
<feature type="binding site" evidence="12 17">
    <location>
        <position position="412"/>
    </location>
    <ligand>
        <name>Zn(2+)</name>
        <dbReference type="ChEBI" id="CHEBI:29105"/>
    </ligand>
</feature>
<feature type="binding site" evidence="12 16">
    <location>
        <position position="255"/>
    </location>
    <ligand>
        <name>substrate</name>
    </ligand>
</feature>
<evidence type="ECO:0000256" key="14">
    <source>
        <dbReference type="PIRSR" id="PIRSR000099-1"/>
    </source>
</evidence>
<evidence type="ECO:0000256" key="15">
    <source>
        <dbReference type="PIRSR" id="PIRSR000099-2"/>
    </source>
</evidence>
<dbReference type="RefSeq" id="WP_009281886.1">
    <property type="nucleotide sequence ID" value="NZ_CAIT01000006.1"/>
</dbReference>
<dbReference type="GO" id="GO:0000105">
    <property type="term" value="P:L-histidine biosynthetic process"/>
    <property type="evidence" value="ECO:0007669"/>
    <property type="project" value="UniProtKB-UniRule"/>
</dbReference>
<keyword evidence="5 12" id="KW-0028">Amino-acid biosynthesis</keyword>
<evidence type="ECO:0000256" key="5">
    <source>
        <dbReference type="ARBA" id="ARBA00022605"/>
    </source>
</evidence>
<evidence type="ECO:0000256" key="13">
    <source>
        <dbReference type="PIRNR" id="PIRNR000099"/>
    </source>
</evidence>
<dbReference type="FunFam" id="3.40.50.1980:FF:000001">
    <property type="entry name" value="Histidinol dehydrogenase"/>
    <property type="match status" value="1"/>
</dbReference>
<feature type="binding site" evidence="12 16">
    <location>
        <position position="353"/>
    </location>
    <ligand>
        <name>substrate</name>
    </ligand>
</feature>
<evidence type="ECO:0000256" key="10">
    <source>
        <dbReference type="ARBA" id="ARBA00023102"/>
    </source>
</evidence>
<dbReference type="EMBL" id="CAIT01000006">
    <property type="protein sequence ID" value="CCH53302.1"/>
    <property type="molecule type" value="Genomic_DNA"/>
</dbReference>
<dbReference type="SUPFAM" id="SSF53720">
    <property type="entry name" value="ALDH-like"/>
    <property type="match status" value="1"/>
</dbReference>
<feature type="binding site" evidence="12 16">
    <location>
        <position position="230"/>
    </location>
    <ligand>
        <name>substrate</name>
    </ligand>
</feature>
<feature type="binding site" evidence="12 16">
    <location>
        <position position="407"/>
    </location>
    <ligand>
        <name>substrate</name>
    </ligand>
</feature>
<dbReference type="AlphaFoldDB" id="I2GHC7"/>
<dbReference type="GO" id="GO:0005829">
    <property type="term" value="C:cytosol"/>
    <property type="evidence" value="ECO:0007669"/>
    <property type="project" value="TreeGrafter"/>
</dbReference>
<feature type="binding site" evidence="12 17">
    <location>
        <position position="252"/>
    </location>
    <ligand>
        <name>Zn(2+)</name>
        <dbReference type="ChEBI" id="CHEBI:29105"/>
    </ligand>
</feature>
<evidence type="ECO:0000256" key="7">
    <source>
        <dbReference type="ARBA" id="ARBA00022833"/>
    </source>
</evidence>
<dbReference type="InterPro" id="IPR016161">
    <property type="entry name" value="Ald_DH/histidinol_DH"/>
</dbReference>
<dbReference type="InterPro" id="IPR022695">
    <property type="entry name" value="Histidinol_DH_monofunct"/>
</dbReference>
<sequence>MNIIPFPARAEWPALLARPVQSSAQIEQVVAPILQQVRDQGDQALVELAARFDKVDLTQTGLVVSADELAAAESQLSDDLKAAIRQAYQNIRTFHEAQKQPVEKIETMPGVTCWRRSVGIEKVGIYIPGGTAPLFSTVLMLGVPAQLAGCRQIVLCSPSNHPAIYYAASLVGVTHVFRIGGAQAIAALAYGTESVPQVYKIFGPGNQYVTAAKMLVAKEGVAIDMPAGPSEVAIYADDTAVPSFVAADLLSQAEHGADSQVLLVSTSKKLVSAVNLVLDTQMSRLPRRDVAAKAIDNSKAILVDTADDAIDLLNAYAAEHLILSVADAETVADRIVNAGSIFLGNYTPESAGDYASGTNHTLPTNGFARAYSGVSLDSFVKKITVQSITPEGLQALGPVVEAMAEAESLEAHKRAVSLRLAALAEQITEETPNETPR</sequence>
<comment type="catalytic activity">
    <reaction evidence="11 12">
        <text>L-histidinol + 2 NAD(+) + H2O = L-histidine + 2 NADH + 3 H(+)</text>
        <dbReference type="Rhea" id="RHEA:20641"/>
        <dbReference type="ChEBI" id="CHEBI:15377"/>
        <dbReference type="ChEBI" id="CHEBI:15378"/>
        <dbReference type="ChEBI" id="CHEBI:57540"/>
        <dbReference type="ChEBI" id="CHEBI:57595"/>
        <dbReference type="ChEBI" id="CHEBI:57699"/>
        <dbReference type="ChEBI" id="CHEBI:57945"/>
        <dbReference type="EC" id="1.1.1.23"/>
    </reaction>
</comment>
<dbReference type="EC" id="1.1.1.23" evidence="4 12"/>
<comment type="function">
    <text evidence="1 12">Catalyzes the sequential NAD-dependent oxidations of L-histidinol to L-histidinaldehyde and then to L-histidine.</text>
</comment>
<dbReference type="Gene3D" id="3.40.50.1980">
    <property type="entry name" value="Nitrogenase molybdenum iron protein domain"/>
    <property type="match status" value="2"/>
</dbReference>
<dbReference type="GO" id="GO:0051287">
    <property type="term" value="F:NAD binding"/>
    <property type="evidence" value="ECO:0007669"/>
    <property type="project" value="InterPro"/>
</dbReference>
<feature type="binding site" evidence="12 15">
    <location>
        <position position="126"/>
    </location>
    <ligand>
        <name>NAD(+)</name>
        <dbReference type="ChEBI" id="CHEBI:57540"/>
    </ligand>
</feature>
<dbReference type="eggNOG" id="COG0141">
    <property type="taxonomic scope" value="Bacteria"/>
</dbReference>
<feature type="binding site" evidence="12 17">
    <location>
        <position position="353"/>
    </location>
    <ligand>
        <name>Zn(2+)</name>
        <dbReference type="ChEBI" id="CHEBI:29105"/>
    </ligand>
</feature>
<dbReference type="GO" id="GO:0004399">
    <property type="term" value="F:histidinol dehydrogenase activity"/>
    <property type="evidence" value="ECO:0007669"/>
    <property type="project" value="UniProtKB-UniRule"/>
</dbReference>
<evidence type="ECO:0000256" key="2">
    <source>
        <dbReference type="ARBA" id="ARBA00004940"/>
    </source>
</evidence>
<feature type="binding site" evidence="12 15">
    <location>
        <position position="183"/>
    </location>
    <ligand>
        <name>NAD(+)</name>
        <dbReference type="ChEBI" id="CHEBI:57540"/>
    </ligand>
</feature>
<evidence type="ECO:0000313" key="20">
    <source>
        <dbReference type="Proteomes" id="UP000009309"/>
    </source>
</evidence>
<dbReference type="InterPro" id="IPR001692">
    <property type="entry name" value="Histidinol_DH_CS"/>
</dbReference>
<proteinExistence type="inferred from homology"/>
<dbReference type="NCBIfam" id="TIGR00069">
    <property type="entry name" value="hisD"/>
    <property type="match status" value="1"/>
</dbReference>
<feature type="binding site" evidence="12 16">
    <location>
        <position position="412"/>
    </location>
    <ligand>
        <name>substrate</name>
    </ligand>
</feature>
<evidence type="ECO:0000256" key="3">
    <source>
        <dbReference type="ARBA" id="ARBA00010178"/>
    </source>
</evidence>
<keyword evidence="9 12" id="KW-0520">NAD</keyword>
<dbReference type="InterPro" id="IPR012131">
    <property type="entry name" value="Hstdl_DH"/>
</dbReference>
<keyword evidence="8 12" id="KW-0560">Oxidoreductase</keyword>
<evidence type="ECO:0000256" key="8">
    <source>
        <dbReference type="ARBA" id="ARBA00023002"/>
    </source>
</evidence>
<accession>I2GHC7</accession>